<evidence type="ECO:0000256" key="5">
    <source>
        <dbReference type="ARBA" id="ARBA00034078"/>
    </source>
</evidence>
<dbReference type="Gene3D" id="2.102.10.10">
    <property type="entry name" value="Rieske [2Fe-2S] iron-sulphur domain"/>
    <property type="match status" value="1"/>
</dbReference>
<evidence type="ECO:0000256" key="2">
    <source>
        <dbReference type="ARBA" id="ARBA00022723"/>
    </source>
</evidence>
<keyword evidence="2" id="KW-0479">Metal-binding</keyword>
<reference evidence="9" key="1">
    <citation type="submission" date="2019-06" db="EMBL/GenBank/DDBJ databases">
        <title>The complete genome of Emcibacter congregatus ZYLT.</title>
        <authorList>
            <person name="Zhao Z."/>
        </authorList>
    </citation>
    <scope>NUCLEOTIDE SEQUENCE [LARGE SCALE GENOMIC DNA]</scope>
    <source>
        <strain evidence="9">MCCC 1A06723</strain>
    </source>
</reference>
<keyword evidence="3" id="KW-0408">Iron</keyword>
<dbReference type="AlphaFoldDB" id="A0A501PBM8"/>
<evidence type="ECO:0000256" key="3">
    <source>
        <dbReference type="ARBA" id="ARBA00023004"/>
    </source>
</evidence>
<protein>
    <submittedName>
        <fullName evidence="8">Rieske (2Fe-2S) protein</fullName>
    </submittedName>
</protein>
<dbReference type="Pfam" id="PF00355">
    <property type="entry name" value="Rieske"/>
    <property type="match status" value="1"/>
</dbReference>
<comment type="caution">
    <text evidence="8">The sequence shown here is derived from an EMBL/GenBank/DDBJ whole genome shotgun (WGS) entry which is preliminary data.</text>
</comment>
<dbReference type="PROSITE" id="PS51296">
    <property type="entry name" value="RIESKE"/>
    <property type="match status" value="1"/>
</dbReference>
<keyword evidence="1" id="KW-0001">2Fe-2S</keyword>
<dbReference type="PANTHER" id="PTHR21496">
    <property type="entry name" value="FERREDOXIN-RELATED"/>
    <property type="match status" value="1"/>
</dbReference>
<dbReference type="OrthoDB" id="9800776at2"/>
<dbReference type="SUPFAM" id="SSF50022">
    <property type="entry name" value="ISP domain"/>
    <property type="match status" value="1"/>
</dbReference>
<dbReference type="RefSeq" id="WP_139941806.1">
    <property type="nucleotide sequence ID" value="NZ_JBHSYP010000005.1"/>
</dbReference>
<evidence type="ECO:0000313" key="9">
    <source>
        <dbReference type="Proteomes" id="UP000319148"/>
    </source>
</evidence>
<organism evidence="8 9">
    <name type="scientific">Emcibacter nanhaiensis</name>
    <dbReference type="NCBI Taxonomy" id="1505037"/>
    <lineage>
        <taxon>Bacteria</taxon>
        <taxon>Pseudomonadati</taxon>
        <taxon>Pseudomonadota</taxon>
        <taxon>Alphaproteobacteria</taxon>
        <taxon>Emcibacterales</taxon>
        <taxon>Emcibacteraceae</taxon>
        <taxon>Emcibacter</taxon>
    </lineage>
</organism>
<dbReference type="Proteomes" id="UP000319148">
    <property type="component" value="Unassembled WGS sequence"/>
</dbReference>
<keyword evidence="4" id="KW-0411">Iron-sulfur</keyword>
<evidence type="ECO:0000256" key="1">
    <source>
        <dbReference type="ARBA" id="ARBA00022714"/>
    </source>
</evidence>
<name>A0A501PBM8_9PROT</name>
<dbReference type="EMBL" id="VFIY01000018">
    <property type="protein sequence ID" value="TPD57491.1"/>
    <property type="molecule type" value="Genomic_DNA"/>
</dbReference>
<dbReference type="GO" id="GO:0051537">
    <property type="term" value="F:2 iron, 2 sulfur cluster binding"/>
    <property type="evidence" value="ECO:0007669"/>
    <property type="project" value="UniProtKB-KW"/>
</dbReference>
<comment type="similarity">
    <text evidence="6">Belongs to the bacterial ring-hydroxylating dioxygenase ferredoxin component family.</text>
</comment>
<dbReference type="PANTHER" id="PTHR21496:SF0">
    <property type="entry name" value="RIESKE DOMAIN-CONTAINING PROTEIN"/>
    <property type="match status" value="1"/>
</dbReference>
<dbReference type="InterPro" id="IPR036922">
    <property type="entry name" value="Rieske_2Fe-2S_sf"/>
</dbReference>
<gene>
    <name evidence="8" type="ORF">FIV46_15340</name>
</gene>
<evidence type="ECO:0000313" key="8">
    <source>
        <dbReference type="EMBL" id="TPD57491.1"/>
    </source>
</evidence>
<evidence type="ECO:0000256" key="6">
    <source>
        <dbReference type="ARBA" id="ARBA00038001"/>
    </source>
</evidence>
<sequence>MTEECWIPAGKAADLHEKGKLVFRKGGKQILVLQTGDRLFAVNNRCPHQGYPLSEGHMSDDCRLTCNWHNWKFDLDSGETVVGGDQLRSYAVKIEGEAILVDLADPDRTAAQSRALDNLYACFHRYEYDRMGRELARFKAAGGNYARAVGEMINRCYLQFEYGMSHAFAAAADWLALTEKYEAEGRDDAALVTALEAVSHFAWDSQRYDGFPYADRVEPFEAEKFLAAVEAENEAEAVALMNGALAEGLSYAELRPVLARAALAHYNDFGHSAIYVVKAGQLLDRIGADYLAPVLRTMVRSLVYARREDLIPEFRAYGPALEGWSQSGEALSVGELWAKPANRILEAIASSAMAEKELYQLLFAALVRNLLHFDTDLAARTRNKITDNVDWLDFTHGLTFSNAVRHLCEETPELWPQGLLQMACFAGRNAGYLDRDLDVTAWKVPEAAAFLAQAHDFLLDHGLPEPIVSCHILKTLLALEEEMAAFPGAGWTGEALAAFNRFLAIPVRRRHSLRTARQSLEFTAKE</sequence>
<feature type="domain" description="Rieske" evidence="7">
    <location>
        <begin position="6"/>
        <end position="101"/>
    </location>
</feature>
<comment type="cofactor">
    <cofactor evidence="5">
        <name>[2Fe-2S] cluster</name>
        <dbReference type="ChEBI" id="CHEBI:190135"/>
    </cofactor>
</comment>
<dbReference type="GO" id="GO:0046872">
    <property type="term" value="F:metal ion binding"/>
    <property type="evidence" value="ECO:0007669"/>
    <property type="project" value="UniProtKB-KW"/>
</dbReference>
<keyword evidence="9" id="KW-1185">Reference proteome</keyword>
<accession>A0A501PBM8</accession>
<proteinExistence type="inferred from homology"/>
<evidence type="ECO:0000259" key="7">
    <source>
        <dbReference type="PROSITE" id="PS51296"/>
    </source>
</evidence>
<dbReference type="InterPro" id="IPR017941">
    <property type="entry name" value="Rieske_2Fe-2S"/>
</dbReference>
<evidence type="ECO:0000256" key="4">
    <source>
        <dbReference type="ARBA" id="ARBA00023014"/>
    </source>
</evidence>